<dbReference type="SUPFAM" id="SSF52172">
    <property type="entry name" value="CheY-like"/>
    <property type="match status" value="1"/>
</dbReference>
<evidence type="ECO:0000313" key="9">
    <source>
        <dbReference type="Proteomes" id="UP000319771"/>
    </source>
</evidence>
<dbReference type="SMART" id="SM00448">
    <property type="entry name" value="REC"/>
    <property type="match status" value="1"/>
</dbReference>
<name>A0A538UBI2_UNCEI</name>
<evidence type="ECO:0000256" key="3">
    <source>
        <dbReference type="ARBA" id="ARBA00023125"/>
    </source>
</evidence>
<dbReference type="InterPro" id="IPR016032">
    <property type="entry name" value="Sig_transdc_resp-reg_C-effctor"/>
</dbReference>
<keyword evidence="3" id="KW-0238">DNA-binding</keyword>
<evidence type="ECO:0000256" key="4">
    <source>
        <dbReference type="ARBA" id="ARBA00023163"/>
    </source>
</evidence>
<dbReference type="CDD" id="cd17535">
    <property type="entry name" value="REC_NarL-like"/>
    <property type="match status" value="1"/>
</dbReference>
<reference evidence="8 9" key="1">
    <citation type="journal article" date="2019" name="Nat. Microbiol.">
        <title>Mediterranean grassland soil C-N compound turnover is dependent on rainfall and depth, and is mediated by genomically divergent microorganisms.</title>
        <authorList>
            <person name="Diamond S."/>
            <person name="Andeer P.F."/>
            <person name="Li Z."/>
            <person name="Crits-Christoph A."/>
            <person name="Burstein D."/>
            <person name="Anantharaman K."/>
            <person name="Lane K.R."/>
            <person name="Thomas B.C."/>
            <person name="Pan C."/>
            <person name="Northen T.R."/>
            <person name="Banfield J.F."/>
        </authorList>
    </citation>
    <scope>NUCLEOTIDE SEQUENCE [LARGE SCALE GENOMIC DNA]</scope>
    <source>
        <strain evidence="8">WS_11</strain>
    </source>
</reference>
<evidence type="ECO:0000256" key="2">
    <source>
        <dbReference type="ARBA" id="ARBA00023015"/>
    </source>
</evidence>
<dbReference type="GO" id="GO:0000160">
    <property type="term" value="P:phosphorelay signal transduction system"/>
    <property type="evidence" value="ECO:0007669"/>
    <property type="project" value="InterPro"/>
</dbReference>
<dbReference type="PANTHER" id="PTHR43214">
    <property type="entry name" value="TWO-COMPONENT RESPONSE REGULATOR"/>
    <property type="match status" value="1"/>
</dbReference>
<keyword evidence="1 5" id="KW-0597">Phosphoprotein</keyword>
<dbReference type="CDD" id="cd06170">
    <property type="entry name" value="LuxR_C_like"/>
    <property type="match status" value="1"/>
</dbReference>
<dbReference type="GO" id="GO:0006355">
    <property type="term" value="P:regulation of DNA-templated transcription"/>
    <property type="evidence" value="ECO:0007669"/>
    <property type="project" value="InterPro"/>
</dbReference>
<evidence type="ECO:0000256" key="5">
    <source>
        <dbReference type="PROSITE-ProRule" id="PRU00169"/>
    </source>
</evidence>
<dbReference type="PROSITE" id="PS50043">
    <property type="entry name" value="HTH_LUXR_2"/>
    <property type="match status" value="1"/>
</dbReference>
<dbReference type="PANTHER" id="PTHR43214:SF41">
    <property type="entry name" value="NITRATE_NITRITE RESPONSE REGULATOR PROTEIN NARP"/>
    <property type="match status" value="1"/>
</dbReference>
<dbReference type="PROSITE" id="PS50110">
    <property type="entry name" value="RESPONSE_REGULATORY"/>
    <property type="match status" value="1"/>
</dbReference>
<comment type="caution">
    <text evidence="8">The sequence shown here is derived from an EMBL/GenBank/DDBJ whole genome shotgun (WGS) entry which is preliminary data.</text>
</comment>
<dbReference type="PRINTS" id="PR00038">
    <property type="entry name" value="HTHLUXR"/>
</dbReference>
<dbReference type="InterPro" id="IPR039420">
    <property type="entry name" value="WalR-like"/>
</dbReference>
<proteinExistence type="predicted"/>
<feature type="domain" description="HTH luxR-type" evidence="6">
    <location>
        <begin position="148"/>
        <end position="213"/>
    </location>
</feature>
<organism evidence="8 9">
    <name type="scientific">Eiseniibacteriota bacterium</name>
    <dbReference type="NCBI Taxonomy" id="2212470"/>
    <lineage>
        <taxon>Bacteria</taxon>
        <taxon>Candidatus Eiseniibacteriota</taxon>
    </lineage>
</organism>
<dbReference type="AlphaFoldDB" id="A0A538UBI2"/>
<dbReference type="SUPFAM" id="SSF46894">
    <property type="entry name" value="C-terminal effector domain of the bipartite response regulators"/>
    <property type="match status" value="1"/>
</dbReference>
<evidence type="ECO:0000256" key="1">
    <source>
        <dbReference type="ARBA" id="ARBA00022553"/>
    </source>
</evidence>
<feature type="domain" description="Response regulatory" evidence="7">
    <location>
        <begin position="8"/>
        <end position="124"/>
    </location>
</feature>
<evidence type="ECO:0000313" key="8">
    <source>
        <dbReference type="EMBL" id="TMQ73207.1"/>
    </source>
</evidence>
<dbReference type="Gene3D" id="3.40.50.2300">
    <property type="match status" value="1"/>
</dbReference>
<dbReference type="PROSITE" id="PS00622">
    <property type="entry name" value="HTH_LUXR_1"/>
    <property type="match status" value="1"/>
</dbReference>
<dbReference type="GO" id="GO:0003677">
    <property type="term" value="F:DNA binding"/>
    <property type="evidence" value="ECO:0007669"/>
    <property type="project" value="UniProtKB-KW"/>
</dbReference>
<accession>A0A538UBI2</accession>
<dbReference type="InterPro" id="IPR001789">
    <property type="entry name" value="Sig_transdc_resp-reg_receiver"/>
</dbReference>
<keyword evidence="4" id="KW-0804">Transcription</keyword>
<dbReference type="InterPro" id="IPR058245">
    <property type="entry name" value="NreC/VraR/RcsB-like_REC"/>
</dbReference>
<protein>
    <submittedName>
        <fullName evidence="8">Response regulator transcription factor</fullName>
    </submittedName>
</protein>
<gene>
    <name evidence="8" type="ORF">E6K81_05280</name>
</gene>
<dbReference type="Pfam" id="PF00072">
    <property type="entry name" value="Response_reg"/>
    <property type="match status" value="1"/>
</dbReference>
<keyword evidence="2" id="KW-0805">Transcription regulation</keyword>
<dbReference type="InterPro" id="IPR000792">
    <property type="entry name" value="Tscrpt_reg_LuxR_C"/>
</dbReference>
<feature type="modified residue" description="4-aspartylphosphate" evidence="5">
    <location>
        <position position="59"/>
    </location>
</feature>
<dbReference type="InterPro" id="IPR011006">
    <property type="entry name" value="CheY-like_superfamily"/>
</dbReference>
<evidence type="ECO:0000259" key="6">
    <source>
        <dbReference type="PROSITE" id="PS50043"/>
    </source>
</evidence>
<dbReference type="SMART" id="SM00421">
    <property type="entry name" value="HTH_LUXR"/>
    <property type="match status" value="1"/>
</dbReference>
<evidence type="ECO:0000259" key="7">
    <source>
        <dbReference type="PROSITE" id="PS50110"/>
    </source>
</evidence>
<dbReference type="Pfam" id="PF00196">
    <property type="entry name" value="GerE"/>
    <property type="match status" value="1"/>
</dbReference>
<sequence>MSAGVATRVLLADDHNLVRAGVRKILEAHPEVEVVGEVGDGESALRALAATRADVLVLDLTMPGTDGFAVLERAKAAHPELKILVLTMHASPEYVARAVREGADGYLLKDSAVQDLMSAIAAVMQGKSYFSPPIQKELGEILRTEHTRQRRLDQLTEREREVLRLVAEGLSTKEIASRLAISTRTVETHRAHLMRKLGLKSVARLTQFAIREGMLGSP</sequence>
<dbReference type="EMBL" id="VBPB01000078">
    <property type="protein sequence ID" value="TMQ73207.1"/>
    <property type="molecule type" value="Genomic_DNA"/>
</dbReference>
<dbReference type="Proteomes" id="UP000319771">
    <property type="component" value="Unassembled WGS sequence"/>
</dbReference>